<feature type="region of interest" description="Disordered" evidence="1">
    <location>
        <begin position="1"/>
        <end position="49"/>
    </location>
</feature>
<gene>
    <name evidence="3" type="ordered locus">NWMN_0172</name>
</gene>
<dbReference type="HOGENOM" id="CLU_053689_0_0_9"/>
<dbReference type="PANTHER" id="PTHR36844">
    <property type="entry name" value="PROTEASE PRSW"/>
    <property type="match status" value="1"/>
</dbReference>
<feature type="transmembrane region" description="Helical" evidence="2">
    <location>
        <begin position="274"/>
        <end position="293"/>
    </location>
</feature>
<reference evidence="3 4" key="1">
    <citation type="journal article" date="2008" name="J. Bacteriol.">
        <title>Genome sequence of Staphylococcus aureus strain Newman and comparative analysis of staphylococcal genomes: polymorphism and evolution of two major pathogenicity islands.</title>
        <authorList>
            <person name="Baba T."/>
            <person name="Bae T."/>
            <person name="Schneewind O."/>
            <person name="Takeuchi F."/>
            <person name="Hiramatsu K."/>
        </authorList>
    </citation>
    <scope>NUCLEOTIDE SEQUENCE [LARGE SCALE GENOMIC DNA]</scope>
    <source>
        <strain evidence="3 4">Newman</strain>
    </source>
</reference>
<accession>A0A0H3K6H7</accession>
<keyword evidence="2" id="KW-0472">Membrane</keyword>
<feature type="transmembrane region" description="Helical" evidence="2">
    <location>
        <begin position="143"/>
        <end position="165"/>
    </location>
</feature>
<name>A0A0H3K6H7_STAAE</name>
<proteinExistence type="predicted"/>
<feature type="transmembrane region" description="Helical" evidence="2">
    <location>
        <begin position="313"/>
        <end position="333"/>
    </location>
</feature>
<organism evidence="3 4">
    <name type="scientific">Staphylococcus aureus (strain Newman)</name>
    <dbReference type="NCBI Taxonomy" id="426430"/>
    <lineage>
        <taxon>Bacteria</taxon>
        <taxon>Bacillati</taxon>
        <taxon>Bacillota</taxon>
        <taxon>Bacilli</taxon>
        <taxon>Bacillales</taxon>
        <taxon>Staphylococcaceae</taxon>
        <taxon>Staphylococcus</taxon>
    </lineage>
</organism>
<dbReference type="Pfam" id="PF13367">
    <property type="entry name" value="PrsW-protease"/>
    <property type="match status" value="1"/>
</dbReference>
<dbReference type="GO" id="GO:0008233">
    <property type="term" value="F:peptidase activity"/>
    <property type="evidence" value="ECO:0007669"/>
    <property type="project" value="InterPro"/>
</dbReference>
<evidence type="ECO:0000256" key="1">
    <source>
        <dbReference type="SAM" id="MobiDB-lite"/>
    </source>
</evidence>
<dbReference type="KEGG" id="sae:NWMN_0172"/>
<protein>
    <recommendedName>
        <fullName evidence="5">PrsW family intramembrane metalloprotease</fullName>
    </recommendedName>
</protein>
<evidence type="ECO:0000313" key="3">
    <source>
        <dbReference type="EMBL" id="BAF66444.1"/>
    </source>
</evidence>
<keyword evidence="2" id="KW-0812">Transmembrane</keyword>
<dbReference type="InterPro" id="IPR026898">
    <property type="entry name" value="PrsW"/>
</dbReference>
<feature type="transmembrane region" description="Helical" evidence="2">
    <location>
        <begin position="243"/>
        <end position="262"/>
    </location>
</feature>
<dbReference type="AlphaFoldDB" id="A0A0H3K6H7"/>
<evidence type="ECO:0000313" key="4">
    <source>
        <dbReference type="Proteomes" id="UP000006386"/>
    </source>
</evidence>
<dbReference type="EMBL" id="AP009351">
    <property type="protein sequence ID" value="BAF66444.1"/>
    <property type="molecule type" value="Genomic_DNA"/>
</dbReference>
<evidence type="ECO:0008006" key="5">
    <source>
        <dbReference type="Google" id="ProtNLM"/>
    </source>
</evidence>
<keyword evidence="2" id="KW-1133">Transmembrane helix</keyword>
<feature type="transmembrane region" description="Helical" evidence="2">
    <location>
        <begin position="171"/>
        <end position="190"/>
    </location>
</feature>
<sequence length="415" mass="46040">MKVGKSMEGLNHRRNTEKEETTQTQSVAPNTGEEGMSSASTQSTKTSDIHNESIDKQMEAKAHETAQNTDLKNEARSLFDNATKSIGRLAGNDESLNLNLKDMLSEVFKPHTKNEADEIFIAGTAKTTPAICDISEEWGKPWLFSRVFIAFTVTFIGLWVMAAIFNNTNAIPGLIFIGALTVPLSGLFFFYESNAFKNISIFEVIIMFFIGGVFSLLSTMVLYRFVVFSDQFERFGSLTFFDAFLVGLVEETGKALIIVYFVNKLKTNKILNGLLIGAAIGAGFAVFESAGYILNFALGENVPLLDIVFTRAWTAIGGHLVWSAIVGAAIVIAKEQHGFEFKDIFDKRFLIFFLSAVVLHGIWDTSLTVLGSDTLKIFILIVIVWILVFILMGAGLKQVNLLQKEFKEQQKKVDE</sequence>
<feature type="transmembrane region" description="Helical" evidence="2">
    <location>
        <begin position="202"/>
        <end position="223"/>
    </location>
</feature>
<evidence type="ECO:0000256" key="2">
    <source>
        <dbReference type="SAM" id="Phobius"/>
    </source>
</evidence>
<feature type="compositionally biased region" description="Basic and acidic residues" evidence="1">
    <location>
        <begin position="10"/>
        <end position="21"/>
    </location>
</feature>
<dbReference type="Proteomes" id="UP000006386">
    <property type="component" value="Chromosome"/>
</dbReference>
<feature type="transmembrane region" description="Helical" evidence="2">
    <location>
        <begin position="345"/>
        <end position="363"/>
    </location>
</feature>
<feature type="transmembrane region" description="Helical" evidence="2">
    <location>
        <begin position="375"/>
        <end position="396"/>
    </location>
</feature>
<feature type="compositionally biased region" description="Polar residues" evidence="1">
    <location>
        <begin position="37"/>
        <end position="46"/>
    </location>
</feature>
<dbReference type="PANTHER" id="PTHR36844:SF1">
    <property type="entry name" value="PROTEASE PRSW"/>
    <property type="match status" value="1"/>
</dbReference>